<dbReference type="eggNOG" id="ENOG502SMYX">
    <property type="taxonomic scope" value="Eukaryota"/>
</dbReference>
<evidence type="ECO:0000313" key="2">
    <source>
        <dbReference type="Proteomes" id="UP000001542"/>
    </source>
</evidence>
<name>A2EB55_TRIV3</name>
<evidence type="ECO:0008006" key="3">
    <source>
        <dbReference type="Google" id="ProtNLM"/>
    </source>
</evidence>
<dbReference type="PANTHER" id="PTHR36454:SF1">
    <property type="entry name" value="DUF1015 DOMAIN-CONTAINING PROTEIN"/>
    <property type="match status" value="1"/>
</dbReference>
<dbReference type="PANTHER" id="PTHR36454">
    <property type="entry name" value="LMO2823 PROTEIN"/>
    <property type="match status" value="1"/>
</dbReference>
<dbReference type="PIRSF" id="PIRSF033563">
    <property type="entry name" value="UCP033563"/>
    <property type="match status" value="1"/>
</dbReference>
<dbReference type="Proteomes" id="UP000001542">
    <property type="component" value="Unassembled WGS sequence"/>
</dbReference>
<gene>
    <name evidence="1" type="ORF">TVAG_274640</name>
</gene>
<dbReference type="RefSeq" id="XP_001322324.1">
    <property type="nucleotide sequence ID" value="XM_001322289.1"/>
</dbReference>
<proteinExistence type="predicted"/>
<reference evidence="1" key="2">
    <citation type="journal article" date="2007" name="Science">
        <title>Draft genome sequence of the sexually transmitted pathogen Trichomonas vaginalis.</title>
        <authorList>
            <person name="Carlton J.M."/>
            <person name="Hirt R.P."/>
            <person name="Silva J.C."/>
            <person name="Delcher A.L."/>
            <person name="Schatz M."/>
            <person name="Zhao Q."/>
            <person name="Wortman J.R."/>
            <person name="Bidwell S.L."/>
            <person name="Alsmark U.C.M."/>
            <person name="Besteiro S."/>
            <person name="Sicheritz-Ponten T."/>
            <person name="Noel C.J."/>
            <person name="Dacks J.B."/>
            <person name="Foster P.G."/>
            <person name="Simillion C."/>
            <person name="Van de Peer Y."/>
            <person name="Miranda-Saavedra D."/>
            <person name="Barton G.J."/>
            <person name="Westrop G.D."/>
            <person name="Mueller S."/>
            <person name="Dessi D."/>
            <person name="Fiori P.L."/>
            <person name="Ren Q."/>
            <person name="Paulsen I."/>
            <person name="Zhang H."/>
            <person name="Bastida-Corcuera F.D."/>
            <person name="Simoes-Barbosa A."/>
            <person name="Brown M.T."/>
            <person name="Hayes R.D."/>
            <person name="Mukherjee M."/>
            <person name="Okumura C.Y."/>
            <person name="Schneider R."/>
            <person name="Smith A.J."/>
            <person name="Vanacova S."/>
            <person name="Villalvazo M."/>
            <person name="Haas B.J."/>
            <person name="Pertea M."/>
            <person name="Feldblyum T.V."/>
            <person name="Utterback T.R."/>
            <person name="Shu C.L."/>
            <person name="Osoegawa K."/>
            <person name="de Jong P.J."/>
            <person name="Hrdy I."/>
            <person name="Horvathova L."/>
            <person name="Zubacova Z."/>
            <person name="Dolezal P."/>
            <person name="Malik S.B."/>
            <person name="Logsdon J.M. Jr."/>
            <person name="Henze K."/>
            <person name="Gupta A."/>
            <person name="Wang C.C."/>
            <person name="Dunne R.L."/>
            <person name="Upcroft J.A."/>
            <person name="Upcroft P."/>
            <person name="White O."/>
            <person name="Salzberg S.L."/>
            <person name="Tang P."/>
            <person name="Chiu C.-H."/>
            <person name="Lee Y.-S."/>
            <person name="Embley T.M."/>
            <person name="Coombs G.H."/>
            <person name="Mottram J.C."/>
            <person name="Tachezy J."/>
            <person name="Fraser-Liggett C.M."/>
            <person name="Johnson P.J."/>
        </authorList>
    </citation>
    <scope>NUCLEOTIDE SEQUENCE [LARGE SCALE GENOMIC DNA]</scope>
    <source>
        <strain evidence="1">G3</strain>
    </source>
</reference>
<accession>A2EB55</accession>
<dbReference type="VEuPathDB" id="TrichDB:TVAGG3_0354360"/>
<reference evidence="1" key="1">
    <citation type="submission" date="2006-10" db="EMBL/GenBank/DDBJ databases">
        <authorList>
            <person name="Amadeo P."/>
            <person name="Zhao Q."/>
            <person name="Wortman J."/>
            <person name="Fraser-Liggett C."/>
            <person name="Carlton J."/>
        </authorList>
    </citation>
    <scope>NUCLEOTIDE SEQUENCE</scope>
    <source>
        <strain evidence="1">G3</strain>
    </source>
</reference>
<keyword evidence="2" id="KW-1185">Reference proteome</keyword>
<dbReference type="InParanoid" id="A2EB55"/>
<dbReference type="EMBL" id="DS113344">
    <property type="protein sequence ID" value="EAY10101.1"/>
    <property type="molecule type" value="Genomic_DNA"/>
</dbReference>
<dbReference type="VEuPathDB" id="TrichDB:TVAG_274640"/>
<sequence length="434" mass="49395">MSSSGIIVKPFRGYIPPADKISEVIAPPYDVVTREEAAKMGKERPNCVIHINRPEIAFPGVDATEDCVYQKGAENLQKWIKDQLLVRADKPGFYAYRAELGGHSQTGLYALVSCEQYEKGLIKKHEHTRKAPEEDRTKTVRIQNANVGSVFLAYRGNNHPELRDYVKKLTERPADRAAHLDFDNTDHELWFVDDAEQVKKIEELFAQVPHLYIADGHHRAASACNVWKEHKAAAGDKYTGTEPYCYFMACIFSDDELCVIDYNRVIKQNKLSEEELFKKLEEHGFKLTQMTGEEKPNTPDFLPAHHARPTEHKVFSLYIHKKWYRMEFVAKALSESAADNIDSKILTDFCLTPIFGIHDLRNDPRIKFIGGTRGLHALEEAVKTDDMLAIAVPPVEMSQLFDVSDEGQMMPPKSTWFVPKLADAMVIRMNEGNE</sequence>
<dbReference type="KEGG" id="tva:4768032"/>
<dbReference type="OMA" id="EPVFFAY"/>
<organism evidence="1 2">
    <name type="scientific">Trichomonas vaginalis (strain ATCC PRA-98 / G3)</name>
    <dbReference type="NCBI Taxonomy" id="412133"/>
    <lineage>
        <taxon>Eukaryota</taxon>
        <taxon>Metamonada</taxon>
        <taxon>Parabasalia</taxon>
        <taxon>Trichomonadida</taxon>
        <taxon>Trichomonadidae</taxon>
        <taxon>Trichomonas</taxon>
    </lineage>
</organism>
<evidence type="ECO:0000313" key="1">
    <source>
        <dbReference type="EMBL" id="EAY10101.1"/>
    </source>
</evidence>
<dbReference type="InterPro" id="IPR008323">
    <property type="entry name" value="UCP033563"/>
</dbReference>
<dbReference type="Pfam" id="PF06245">
    <property type="entry name" value="DUF1015"/>
    <property type="match status" value="1"/>
</dbReference>
<dbReference type="AlphaFoldDB" id="A2EB55"/>
<protein>
    <recommendedName>
        <fullName evidence="3">DUF1015 domain-containing protein</fullName>
    </recommendedName>
</protein>
<dbReference type="OrthoDB" id="5004at2759"/>